<keyword evidence="6 7" id="KW-0788">Thiol protease</keyword>
<dbReference type="PROSITE" id="PS00973">
    <property type="entry name" value="USP_2"/>
    <property type="match status" value="1"/>
</dbReference>
<dbReference type="InterPro" id="IPR007110">
    <property type="entry name" value="Ig-like_dom"/>
</dbReference>
<dbReference type="PROSITE" id="PS00299">
    <property type="entry name" value="UBIQUITIN_1"/>
    <property type="match status" value="1"/>
</dbReference>
<evidence type="ECO:0000313" key="12">
    <source>
        <dbReference type="Proteomes" id="UP000887572"/>
    </source>
</evidence>
<feature type="region of interest" description="Disordered" evidence="8">
    <location>
        <begin position="1"/>
        <end position="27"/>
    </location>
</feature>
<evidence type="ECO:0000256" key="2">
    <source>
        <dbReference type="ARBA" id="ARBA00008739"/>
    </source>
</evidence>
<dbReference type="PROSITE" id="PS50835">
    <property type="entry name" value="IG_LIKE"/>
    <property type="match status" value="1"/>
</dbReference>
<dbReference type="PANTHER" id="PTHR43982:SF1">
    <property type="entry name" value="UBIQUITIN CARBOXYL-TERMINAL HYDROLASE 14"/>
    <property type="match status" value="1"/>
</dbReference>
<dbReference type="PANTHER" id="PTHR43982">
    <property type="entry name" value="UBIQUITIN CARBOXYL-TERMINAL HYDROLASE"/>
    <property type="match status" value="1"/>
</dbReference>
<proteinExistence type="inferred from homology"/>
<dbReference type="SUPFAM" id="SSF54236">
    <property type="entry name" value="Ubiquitin-like"/>
    <property type="match status" value="1"/>
</dbReference>
<dbReference type="Proteomes" id="UP000887572">
    <property type="component" value="Unplaced"/>
</dbReference>
<evidence type="ECO:0000256" key="4">
    <source>
        <dbReference type="ARBA" id="ARBA00022786"/>
    </source>
</evidence>
<comment type="similarity">
    <text evidence="2">Belongs to the peptidase C19 family. USP14/UBP6 subfamily.</text>
</comment>
<evidence type="ECO:0000259" key="9">
    <source>
        <dbReference type="PROSITE" id="PS50053"/>
    </source>
</evidence>
<dbReference type="InterPro" id="IPR019954">
    <property type="entry name" value="Ubiquitin_CS"/>
</dbReference>
<dbReference type="InterPro" id="IPR018200">
    <property type="entry name" value="USP_CS"/>
</dbReference>
<evidence type="ECO:0000256" key="1">
    <source>
        <dbReference type="ARBA" id="ARBA00000707"/>
    </source>
</evidence>
<comment type="catalytic activity">
    <reaction evidence="1 7">
        <text>Thiol-dependent hydrolysis of ester, thioester, amide, peptide and isopeptide bonds formed by the C-terminal Gly of ubiquitin (a 76-residue protein attached to proteins as an intracellular targeting signal).</text>
        <dbReference type="EC" id="3.4.19.12"/>
    </reaction>
</comment>
<dbReference type="Gene3D" id="3.10.20.90">
    <property type="entry name" value="Phosphatidylinositol 3-kinase Catalytic Subunit, Chain A, domain 1"/>
    <property type="match status" value="1"/>
</dbReference>
<evidence type="ECO:0000256" key="3">
    <source>
        <dbReference type="ARBA" id="ARBA00022670"/>
    </source>
</evidence>
<dbReference type="InterPro" id="IPR000626">
    <property type="entry name" value="Ubiquitin-like_dom"/>
</dbReference>
<dbReference type="Pfam" id="PF00240">
    <property type="entry name" value="ubiquitin"/>
    <property type="match status" value="1"/>
</dbReference>
<organism evidence="12 13">
    <name type="scientific">Globodera rostochiensis</name>
    <name type="common">Golden nematode worm</name>
    <name type="synonym">Heterodera rostochiensis</name>
    <dbReference type="NCBI Taxonomy" id="31243"/>
    <lineage>
        <taxon>Eukaryota</taxon>
        <taxon>Metazoa</taxon>
        <taxon>Ecdysozoa</taxon>
        <taxon>Nematoda</taxon>
        <taxon>Chromadorea</taxon>
        <taxon>Rhabditida</taxon>
        <taxon>Tylenchina</taxon>
        <taxon>Tylenchomorpha</taxon>
        <taxon>Tylenchoidea</taxon>
        <taxon>Heteroderidae</taxon>
        <taxon>Heteroderinae</taxon>
        <taxon>Globodera</taxon>
    </lineage>
</organism>
<dbReference type="PROSITE" id="PS00972">
    <property type="entry name" value="USP_1"/>
    <property type="match status" value="1"/>
</dbReference>
<evidence type="ECO:0000256" key="7">
    <source>
        <dbReference type="RuleBase" id="RU366025"/>
    </source>
</evidence>
<dbReference type="InterPro" id="IPR044635">
    <property type="entry name" value="UBP14-like"/>
</dbReference>
<dbReference type="PROSITE" id="PS50235">
    <property type="entry name" value="USP_3"/>
    <property type="match status" value="1"/>
</dbReference>
<dbReference type="GO" id="GO:0016579">
    <property type="term" value="P:protein deubiquitination"/>
    <property type="evidence" value="ECO:0007669"/>
    <property type="project" value="InterPro"/>
</dbReference>
<dbReference type="WBParaSite" id="Gr19_v10_g14504.t3">
    <property type="protein sequence ID" value="Gr19_v10_g14504.t3"/>
    <property type="gene ID" value="Gr19_v10_g14504"/>
</dbReference>
<dbReference type="CDD" id="cd16104">
    <property type="entry name" value="Ubl_USP14_like"/>
    <property type="match status" value="1"/>
</dbReference>
<dbReference type="GO" id="GO:0070628">
    <property type="term" value="F:proteasome binding"/>
    <property type="evidence" value="ECO:0007669"/>
    <property type="project" value="TreeGrafter"/>
</dbReference>
<name>A0A914H606_GLORO</name>
<dbReference type="SUPFAM" id="SSF54001">
    <property type="entry name" value="Cysteine proteinases"/>
    <property type="match status" value="1"/>
</dbReference>
<dbReference type="Pfam" id="PF00443">
    <property type="entry name" value="UCH"/>
    <property type="match status" value="1"/>
</dbReference>
<dbReference type="GO" id="GO:0043161">
    <property type="term" value="P:proteasome-mediated ubiquitin-dependent protein catabolic process"/>
    <property type="evidence" value="ECO:0007669"/>
    <property type="project" value="InterPro"/>
</dbReference>
<dbReference type="EC" id="3.4.19.12" evidence="7"/>
<feature type="domain" description="Ig-like" evidence="11">
    <location>
        <begin position="487"/>
        <end position="574"/>
    </location>
</feature>
<evidence type="ECO:0000256" key="6">
    <source>
        <dbReference type="ARBA" id="ARBA00022807"/>
    </source>
</evidence>
<dbReference type="GO" id="GO:0004843">
    <property type="term" value="F:cysteine-type deubiquitinase activity"/>
    <property type="evidence" value="ECO:0007669"/>
    <property type="project" value="UniProtKB-UniRule"/>
</dbReference>
<dbReference type="AlphaFoldDB" id="A0A914H606"/>
<dbReference type="InterPro" id="IPR029071">
    <property type="entry name" value="Ubiquitin-like_domsf"/>
</dbReference>
<accession>A0A914H606</accession>
<evidence type="ECO:0000313" key="13">
    <source>
        <dbReference type="WBParaSite" id="Gr19_v10_g14504.t3"/>
    </source>
</evidence>
<keyword evidence="5 7" id="KW-0378">Hydrolase</keyword>
<keyword evidence="3 7" id="KW-0645">Protease</keyword>
<dbReference type="SMART" id="SM00213">
    <property type="entry name" value="UBQ"/>
    <property type="match status" value="1"/>
</dbReference>
<evidence type="ECO:0000259" key="11">
    <source>
        <dbReference type="PROSITE" id="PS50835"/>
    </source>
</evidence>
<evidence type="ECO:0000256" key="5">
    <source>
        <dbReference type="ARBA" id="ARBA00022801"/>
    </source>
</evidence>
<feature type="domain" description="USP" evidence="10">
    <location>
        <begin position="185"/>
        <end position="583"/>
    </location>
</feature>
<sequence length="594" mass="67027">MEADSGLIIDDLEQDENNENVDPGEDEEAAEQVQFEKGTTTRGALALWFRGSIPVNVVAEDPKTTLRRRQVFKCVFSKTSASAKMPRVKIKWGTEELSVNANLEETPLLFKAQLFELTNIPPERQKLIVRGKTISDESWNGIKIQDGSVIMLIGSAGSMLVKSENVESSSLASSAEKARHKPLPVGLRNLGNTCYMNSSLQCLKIIPEFEAALKQFNAGQSAERADGSQRIKLFTNSLEELYNEMNNLAKEQTNSYPEIVPMLLVHVFRQTFPQFDTQDGRGQHQQQDANECFCEMLRMISDETVSMLEKNDDKCAQRPGVPSARAQKVPLKQFFEIEHEVVVKCLEEGSNDEPQRHKEKVLQLSCFLDQEVRYIQAGIRNKMVEEIEKKSKSLDRNAKFEKRSMVSRLPAYLSVQMVRFFYKEEKNISAKILKDVKFPIVLDVFDFCNSELQDKLKPARAALKEYDDAKIELMRKAKLSEGAEAKPDLTPSGFHPNSFSDDIGSNNSGFYELKCLITHQGRSSSSGHYVAWVRIGDEDEKSDTAKWVVCDDSNISPVSEEEILKLSGGGDWHCAYVLIYGPKKIPRLDSPEEK</sequence>
<dbReference type="PROSITE" id="PS50053">
    <property type="entry name" value="UBIQUITIN_2"/>
    <property type="match status" value="1"/>
</dbReference>
<protein>
    <recommendedName>
        <fullName evidence="7">Ubiquitin carboxyl-terminal hydrolase</fullName>
        <ecNumber evidence="7">3.4.19.12</ecNumber>
    </recommendedName>
</protein>
<keyword evidence="12" id="KW-1185">Reference proteome</keyword>
<reference evidence="13" key="1">
    <citation type="submission" date="2022-11" db="UniProtKB">
        <authorList>
            <consortium name="WormBaseParasite"/>
        </authorList>
    </citation>
    <scope>IDENTIFICATION</scope>
</reference>
<dbReference type="Gene3D" id="3.90.70.10">
    <property type="entry name" value="Cysteine proteinases"/>
    <property type="match status" value="1"/>
</dbReference>
<keyword evidence="4 7" id="KW-0833">Ubl conjugation pathway</keyword>
<dbReference type="InterPro" id="IPR038765">
    <property type="entry name" value="Papain-like_cys_pep_sf"/>
</dbReference>
<dbReference type="InterPro" id="IPR028889">
    <property type="entry name" value="USP"/>
</dbReference>
<dbReference type="InterPro" id="IPR001394">
    <property type="entry name" value="Peptidase_C19_UCH"/>
</dbReference>
<evidence type="ECO:0000256" key="8">
    <source>
        <dbReference type="SAM" id="MobiDB-lite"/>
    </source>
</evidence>
<dbReference type="GO" id="GO:0061136">
    <property type="term" value="P:regulation of proteasomal protein catabolic process"/>
    <property type="evidence" value="ECO:0007669"/>
    <property type="project" value="TreeGrafter"/>
</dbReference>
<feature type="domain" description="Ubiquitin-like" evidence="9">
    <location>
        <begin position="88"/>
        <end position="153"/>
    </location>
</feature>
<evidence type="ECO:0000259" key="10">
    <source>
        <dbReference type="PROSITE" id="PS50235"/>
    </source>
</evidence>
<feature type="compositionally biased region" description="Acidic residues" evidence="8">
    <location>
        <begin position="10"/>
        <end position="27"/>
    </location>
</feature>